<accession>A0A544QVJ4</accession>
<dbReference type="PANTHER" id="PTHR40067:SF1">
    <property type="entry name" value="UPF0297 PROTEIN YRZL"/>
    <property type="match status" value="1"/>
</dbReference>
<sequence length="81" mass="9666">MDYTMKFEGVQQDRMTVEEAIMIVYESLKKKGYNPVNQIIGYLLSGDSSYITSYNNAREIIRQFERDEILEEVITEYLERR</sequence>
<evidence type="ECO:0000313" key="3">
    <source>
        <dbReference type="Proteomes" id="UP000317863"/>
    </source>
</evidence>
<comment type="similarity">
    <text evidence="1">Belongs to the UPF0297 family.</text>
</comment>
<dbReference type="EMBL" id="SGJB01000008">
    <property type="protein sequence ID" value="TQQ84700.1"/>
    <property type="molecule type" value="Genomic_DNA"/>
</dbReference>
<organism evidence="2 3">
    <name type="scientific">Peptacetobacter hominis</name>
    <dbReference type="NCBI Taxonomy" id="2743610"/>
    <lineage>
        <taxon>Bacteria</taxon>
        <taxon>Bacillati</taxon>
        <taxon>Bacillota</taxon>
        <taxon>Clostridia</taxon>
        <taxon>Peptostreptococcales</taxon>
        <taxon>Peptostreptococcaceae</taxon>
        <taxon>Peptacetobacter</taxon>
    </lineage>
</organism>
<dbReference type="Pfam" id="PF06135">
    <property type="entry name" value="IreB"/>
    <property type="match status" value="1"/>
</dbReference>
<dbReference type="OrthoDB" id="9796303at2"/>
<dbReference type="RefSeq" id="WP_142535971.1">
    <property type="nucleotide sequence ID" value="NZ_SGJB01000008.1"/>
</dbReference>
<dbReference type="Proteomes" id="UP000317863">
    <property type="component" value="Unassembled WGS sequence"/>
</dbReference>
<evidence type="ECO:0000313" key="2">
    <source>
        <dbReference type="EMBL" id="TQQ84700.1"/>
    </source>
</evidence>
<evidence type="ECO:0000256" key="1">
    <source>
        <dbReference type="ARBA" id="ARBA00010888"/>
    </source>
</evidence>
<dbReference type="InterPro" id="IPR009309">
    <property type="entry name" value="IreB"/>
</dbReference>
<dbReference type="AlphaFoldDB" id="A0A544QVJ4"/>
<reference evidence="2 3" key="1">
    <citation type="submission" date="2019-02" db="EMBL/GenBank/DDBJ databases">
        <title>Peptostreptococcaceae bacterium ZHW00191 nov., a new bacterium isolated from the human gut.</title>
        <authorList>
            <person name="Zhou H.-W."/>
            <person name="Chen X.-J."/>
        </authorList>
    </citation>
    <scope>NUCLEOTIDE SEQUENCE [LARGE SCALE GENOMIC DNA]</scope>
    <source>
        <strain evidence="2 3">ZHW00191</strain>
    </source>
</reference>
<gene>
    <name evidence="2" type="ORF">EXD82_05285</name>
</gene>
<dbReference type="NCBIfam" id="NF003997">
    <property type="entry name" value="PRK05473.1"/>
    <property type="match status" value="1"/>
</dbReference>
<dbReference type="PANTHER" id="PTHR40067">
    <property type="entry name" value="UPF0297 PROTEIN YRZL"/>
    <property type="match status" value="1"/>
</dbReference>
<name>A0A544QVJ4_9FIRM</name>
<keyword evidence="3" id="KW-1185">Reference proteome</keyword>
<proteinExistence type="inferred from homology"/>
<comment type="caution">
    <text evidence="2">The sequence shown here is derived from an EMBL/GenBank/DDBJ whole genome shotgun (WGS) entry which is preliminary data.</text>
</comment>
<protein>
    <submittedName>
        <fullName evidence="2">IreB family regulatory phosphoprotein</fullName>
    </submittedName>
</protein>